<reference evidence="3" key="1">
    <citation type="journal article" date="2019" name="Int. J. Syst. Evol. Microbiol.">
        <title>The Global Catalogue of Microorganisms (GCM) 10K type strain sequencing project: providing services to taxonomists for standard genome sequencing and annotation.</title>
        <authorList>
            <consortium name="The Broad Institute Genomics Platform"/>
            <consortium name="The Broad Institute Genome Sequencing Center for Infectious Disease"/>
            <person name="Wu L."/>
            <person name="Ma J."/>
        </authorList>
    </citation>
    <scope>NUCLEOTIDE SEQUENCE [LARGE SCALE GENOMIC DNA]</scope>
    <source>
        <strain evidence="3">CCUG 54329</strain>
    </source>
</reference>
<proteinExistence type="predicted"/>
<dbReference type="InterPro" id="IPR013249">
    <property type="entry name" value="RNA_pol_sigma70_r4_t2"/>
</dbReference>
<keyword evidence="3" id="KW-1185">Reference proteome</keyword>
<protein>
    <submittedName>
        <fullName evidence="2">RNA polymerase sigma factor</fullName>
    </submittedName>
</protein>
<evidence type="ECO:0000259" key="1">
    <source>
        <dbReference type="Pfam" id="PF08281"/>
    </source>
</evidence>
<dbReference type="Pfam" id="PF08281">
    <property type="entry name" value="Sigma70_r4_2"/>
    <property type="match status" value="1"/>
</dbReference>
<accession>A0ABW3NZU5</accession>
<organism evidence="2 3">
    <name type="scientific">Sphingobium olei</name>
    <dbReference type="NCBI Taxonomy" id="420955"/>
    <lineage>
        <taxon>Bacteria</taxon>
        <taxon>Pseudomonadati</taxon>
        <taxon>Pseudomonadota</taxon>
        <taxon>Alphaproteobacteria</taxon>
        <taxon>Sphingomonadales</taxon>
        <taxon>Sphingomonadaceae</taxon>
        <taxon>Sphingobium</taxon>
    </lineage>
</organism>
<evidence type="ECO:0000313" key="2">
    <source>
        <dbReference type="EMBL" id="MFD1104448.1"/>
    </source>
</evidence>
<dbReference type="InterPro" id="IPR036388">
    <property type="entry name" value="WH-like_DNA-bd_sf"/>
</dbReference>
<evidence type="ECO:0000313" key="3">
    <source>
        <dbReference type="Proteomes" id="UP001597203"/>
    </source>
</evidence>
<dbReference type="EMBL" id="JBHTLS010000099">
    <property type="protein sequence ID" value="MFD1104448.1"/>
    <property type="molecule type" value="Genomic_DNA"/>
</dbReference>
<dbReference type="InterPro" id="IPR013324">
    <property type="entry name" value="RNA_pol_sigma_r3/r4-like"/>
</dbReference>
<feature type="domain" description="RNA polymerase sigma factor 70 region 4 type 2" evidence="1">
    <location>
        <begin position="108"/>
        <end position="157"/>
    </location>
</feature>
<dbReference type="RefSeq" id="WP_380909747.1">
    <property type="nucleotide sequence ID" value="NZ_JBHTLS010000099.1"/>
</dbReference>
<name>A0ABW3NZU5_9SPHN</name>
<dbReference type="Gene3D" id="1.10.10.10">
    <property type="entry name" value="Winged helix-like DNA-binding domain superfamily/Winged helix DNA-binding domain"/>
    <property type="match status" value="1"/>
</dbReference>
<comment type="caution">
    <text evidence="2">The sequence shown here is derived from an EMBL/GenBank/DDBJ whole genome shotgun (WGS) entry which is preliminary data.</text>
</comment>
<gene>
    <name evidence="2" type="ORF">ACFQ24_06125</name>
</gene>
<sequence>MPPSEALDLLKEALDLFNDNANFALRRDRKRTSYKLAARIDDLLQRFDGPRHLAIDEARERWSAASSIRIDPNERIVEQSPGGGYWVRAWVFVERPKLDEPGTPLRTRYEAALAVLPSLTREVLLAHRVDDLDYAAIAARFGITIGEVEQCIADALEAVSKALDHD</sequence>
<dbReference type="Proteomes" id="UP001597203">
    <property type="component" value="Unassembled WGS sequence"/>
</dbReference>
<dbReference type="SUPFAM" id="SSF88659">
    <property type="entry name" value="Sigma3 and sigma4 domains of RNA polymerase sigma factors"/>
    <property type="match status" value="1"/>
</dbReference>